<keyword evidence="3" id="KW-0862">Zinc</keyword>
<gene>
    <name evidence="4" type="ORF">SAMN05660923_00341</name>
</gene>
<evidence type="ECO:0000256" key="3">
    <source>
        <dbReference type="PIRSR" id="PIRSR001359-3"/>
    </source>
</evidence>
<feature type="binding site" evidence="3">
    <location>
        <position position="104"/>
    </location>
    <ligand>
        <name>Zn(2+)</name>
        <dbReference type="ChEBI" id="CHEBI:29105"/>
        <label>2</label>
    </ligand>
</feature>
<feature type="binding site" evidence="3">
    <location>
        <position position="178"/>
    </location>
    <ligand>
        <name>Zn(2+)</name>
        <dbReference type="ChEBI" id="CHEBI:29105"/>
        <label>1</label>
        <note>catalytic</note>
    </ligand>
</feature>
<dbReference type="EMBL" id="FNNG01000001">
    <property type="protein sequence ID" value="SDW17009.1"/>
    <property type="molecule type" value="Genomic_DNA"/>
</dbReference>
<evidence type="ECO:0000256" key="1">
    <source>
        <dbReference type="PIRSR" id="PIRSR001359-1"/>
    </source>
</evidence>
<dbReference type="InterPro" id="IPR013785">
    <property type="entry name" value="Aldolase_TIM"/>
</dbReference>
<dbReference type="RefSeq" id="WP_093750203.1">
    <property type="nucleotide sequence ID" value="NZ_FNNG01000001.1"/>
</dbReference>
<dbReference type="InterPro" id="IPR000771">
    <property type="entry name" value="FBA_II"/>
</dbReference>
<reference evidence="4 5" key="1">
    <citation type="submission" date="2016-10" db="EMBL/GenBank/DDBJ databases">
        <authorList>
            <person name="de Groot N.N."/>
        </authorList>
    </citation>
    <scope>NUCLEOTIDE SEQUENCE [LARGE SCALE GENOMIC DNA]</scope>
    <source>
        <strain evidence="4 5">DSM 23310</strain>
    </source>
</reference>
<feature type="binding site" evidence="2">
    <location>
        <begin position="226"/>
        <end position="229"/>
    </location>
    <ligand>
        <name>dihydroxyacetone phosphate</name>
        <dbReference type="ChEBI" id="CHEBI:57642"/>
    </ligand>
</feature>
<feature type="binding site" evidence="2">
    <location>
        <begin position="207"/>
        <end position="209"/>
    </location>
    <ligand>
        <name>dihydroxyacetone phosphate</name>
        <dbReference type="ChEBI" id="CHEBI:57642"/>
    </ligand>
</feature>
<sequence>MPLVTTKEILVKARKEGYAVPAFNVTDMQSIQTVVKVCEEENAPCLLEATETTIDTYGAEYIAAIVKVAASEAKVPVAFHLDHSYRYATFVKAIKAGFSSVMIDASQKPFDENVRITKEIVKLAHSVGVAVEAELGHVGQGSSDEEENKKMYTDPDEAAKFVELTNVDFLAVAIGTAHGLYKYEPKLDLDILKKISEKVSIPLVLHGGSGTPGMEKTPPLGISKVNVFTDLQIPIREKAKEILTTQPLEKLYTPTIWKPANEAAVPVIREYLVKLGAKGKA</sequence>
<dbReference type="PANTHER" id="PTHR30304:SF0">
    <property type="entry name" value="D-TAGATOSE-1,6-BISPHOSPHATE ALDOLASE SUBUNIT GATY-RELATED"/>
    <property type="match status" value="1"/>
</dbReference>
<dbReference type="SUPFAM" id="SSF51569">
    <property type="entry name" value="Aldolase"/>
    <property type="match status" value="1"/>
</dbReference>
<accession>A0A1H2REC3</accession>
<feature type="binding site" evidence="3">
    <location>
        <position position="83"/>
    </location>
    <ligand>
        <name>Zn(2+)</name>
        <dbReference type="ChEBI" id="CHEBI:29105"/>
        <label>1</label>
        <note>catalytic</note>
    </ligand>
</feature>
<dbReference type="OrthoDB" id="9803995at2"/>
<proteinExistence type="predicted"/>
<keyword evidence="5" id="KW-1185">Reference proteome</keyword>
<dbReference type="Gene3D" id="3.20.20.70">
    <property type="entry name" value="Aldolase class I"/>
    <property type="match status" value="1"/>
</dbReference>
<name>A0A1H2REC3_9FIRM</name>
<dbReference type="InterPro" id="IPR050246">
    <property type="entry name" value="Class_II_FBP_aldolase"/>
</dbReference>
<feature type="active site" description="Proton donor" evidence="1">
    <location>
        <position position="82"/>
    </location>
</feature>
<feature type="binding site" evidence="2">
    <location>
        <position position="179"/>
    </location>
    <ligand>
        <name>dihydroxyacetone phosphate</name>
        <dbReference type="ChEBI" id="CHEBI:57642"/>
    </ligand>
</feature>
<dbReference type="Pfam" id="PF01116">
    <property type="entry name" value="F_bP_aldolase"/>
    <property type="match status" value="1"/>
</dbReference>
<protein>
    <submittedName>
        <fullName evidence="4">Fructose-bisphosphate aldolase, class II</fullName>
    </submittedName>
</protein>
<dbReference type="CDD" id="cd00947">
    <property type="entry name" value="TBP_aldolase_IIB"/>
    <property type="match status" value="1"/>
</dbReference>
<keyword evidence="3" id="KW-0479">Metal-binding</keyword>
<dbReference type="PIRSF" id="PIRSF001359">
    <property type="entry name" value="F_bP_aldolase_II"/>
    <property type="match status" value="1"/>
</dbReference>
<dbReference type="NCBIfam" id="TIGR00167">
    <property type="entry name" value="cbbA"/>
    <property type="match status" value="1"/>
</dbReference>
<dbReference type="GO" id="GO:0008270">
    <property type="term" value="F:zinc ion binding"/>
    <property type="evidence" value="ECO:0007669"/>
    <property type="project" value="InterPro"/>
</dbReference>
<evidence type="ECO:0000256" key="2">
    <source>
        <dbReference type="PIRSR" id="PIRSR001359-2"/>
    </source>
</evidence>
<dbReference type="PANTHER" id="PTHR30304">
    <property type="entry name" value="D-TAGATOSE-1,6-BISPHOSPHATE ALDOLASE"/>
    <property type="match status" value="1"/>
</dbReference>
<dbReference type="GO" id="GO:0016832">
    <property type="term" value="F:aldehyde-lyase activity"/>
    <property type="evidence" value="ECO:0007669"/>
    <property type="project" value="InterPro"/>
</dbReference>
<feature type="binding site" evidence="3">
    <location>
        <position position="206"/>
    </location>
    <ligand>
        <name>Zn(2+)</name>
        <dbReference type="ChEBI" id="CHEBI:29105"/>
        <label>1</label>
        <note>catalytic</note>
    </ligand>
</feature>
<dbReference type="Proteomes" id="UP000198828">
    <property type="component" value="Unassembled WGS sequence"/>
</dbReference>
<organism evidence="4 5">
    <name type="scientific">Tepidimicrobium xylanilyticum</name>
    <dbReference type="NCBI Taxonomy" id="1123352"/>
    <lineage>
        <taxon>Bacteria</taxon>
        <taxon>Bacillati</taxon>
        <taxon>Bacillota</taxon>
        <taxon>Tissierellia</taxon>
        <taxon>Tissierellales</taxon>
        <taxon>Tepidimicrobiaceae</taxon>
        <taxon>Tepidimicrobium</taxon>
    </lineage>
</organism>
<dbReference type="GO" id="GO:0005975">
    <property type="term" value="P:carbohydrate metabolic process"/>
    <property type="evidence" value="ECO:0007669"/>
    <property type="project" value="InterPro"/>
</dbReference>
<dbReference type="AlphaFoldDB" id="A0A1H2REC3"/>
<comment type="cofactor">
    <cofactor evidence="3">
        <name>Zn(2+)</name>
        <dbReference type="ChEBI" id="CHEBI:29105"/>
    </cofactor>
    <text evidence="3">Binds 2 Zn(2+) ions per subunit. One is catalytic and the other provides a structural contribution.</text>
</comment>
<evidence type="ECO:0000313" key="4">
    <source>
        <dbReference type="EMBL" id="SDW17009.1"/>
    </source>
</evidence>
<evidence type="ECO:0000313" key="5">
    <source>
        <dbReference type="Proteomes" id="UP000198828"/>
    </source>
</evidence>
<feature type="binding site" evidence="3">
    <location>
        <position position="134"/>
    </location>
    <ligand>
        <name>Zn(2+)</name>
        <dbReference type="ChEBI" id="CHEBI:29105"/>
        <label>2</label>
    </ligand>
</feature>